<dbReference type="Gene3D" id="2.130.10.10">
    <property type="entry name" value="YVTN repeat-like/Quinoprotein amine dehydrogenase"/>
    <property type="match status" value="1"/>
</dbReference>
<dbReference type="Gene3D" id="1.20.1280.50">
    <property type="match status" value="1"/>
</dbReference>
<dbReference type="SUPFAM" id="SSF81383">
    <property type="entry name" value="F-box domain"/>
    <property type="match status" value="1"/>
</dbReference>
<dbReference type="InterPro" id="IPR001680">
    <property type="entry name" value="WD40_rpt"/>
</dbReference>
<dbReference type="EMBL" id="JAMYWD010000002">
    <property type="protein sequence ID" value="KAJ4978597.1"/>
    <property type="molecule type" value="Genomic_DNA"/>
</dbReference>
<dbReference type="InterPro" id="IPR015943">
    <property type="entry name" value="WD40/YVTN_repeat-like_dom_sf"/>
</dbReference>
<evidence type="ECO:0000313" key="4">
    <source>
        <dbReference type="EMBL" id="KAJ4978597.1"/>
    </source>
</evidence>
<dbReference type="SUPFAM" id="SSF50978">
    <property type="entry name" value="WD40 repeat-like"/>
    <property type="match status" value="1"/>
</dbReference>
<dbReference type="InterPro" id="IPR036322">
    <property type="entry name" value="WD40_repeat_dom_sf"/>
</dbReference>
<evidence type="ECO:0000259" key="3">
    <source>
        <dbReference type="PROSITE" id="PS50181"/>
    </source>
</evidence>
<accession>A0A9Q0R0K7</accession>
<protein>
    <recommendedName>
        <fullName evidence="3">F-box domain-containing protein</fullName>
    </recommendedName>
</protein>
<comment type="caution">
    <text evidence="4">The sequence shown here is derived from an EMBL/GenBank/DDBJ whole genome shotgun (WGS) entry which is preliminary data.</text>
</comment>
<dbReference type="PANTHER" id="PTHR44436">
    <property type="entry name" value="F-BOX/WD REPEAT-CONTAINING PROTEIN 2"/>
    <property type="match status" value="1"/>
</dbReference>
<dbReference type="CDD" id="cd09917">
    <property type="entry name" value="F-box_SF"/>
    <property type="match status" value="1"/>
</dbReference>
<dbReference type="PROSITE" id="PS50181">
    <property type="entry name" value="FBOX"/>
    <property type="match status" value="1"/>
</dbReference>
<evidence type="ECO:0000313" key="5">
    <source>
        <dbReference type="Proteomes" id="UP001141806"/>
    </source>
</evidence>
<dbReference type="PANTHER" id="PTHR44436:SF1">
    <property type="entry name" value="F-BOX_WD REPEAT-CONTAINING PROTEIN 2"/>
    <property type="match status" value="1"/>
</dbReference>
<dbReference type="InterPro" id="IPR036047">
    <property type="entry name" value="F-box-like_dom_sf"/>
</dbReference>
<proteinExistence type="predicted"/>
<dbReference type="AlphaFoldDB" id="A0A9Q0R0K7"/>
<dbReference type="InterPro" id="IPR001810">
    <property type="entry name" value="F-box_dom"/>
</dbReference>
<dbReference type="SMART" id="SM00256">
    <property type="entry name" value="FBOX"/>
    <property type="match status" value="1"/>
</dbReference>
<dbReference type="Proteomes" id="UP001141806">
    <property type="component" value="Unassembled WGS sequence"/>
</dbReference>
<evidence type="ECO:0000256" key="1">
    <source>
        <dbReference type="ARBA" id="ARBA00022574"/>
    </source>
</evidence>
<keyword evidence="5" id="KW-1185">Reference proteome</keyword>
<reference evidence="4" key="1">
    <citation type="journal article" date="2023" name="Plant J.">
        <title>The genome of the king protea, Protea cynaroides.</title>
        <authorList>
            <person name="Chang J."/>
            <person name="Duong T.A."/>
            <person name="Schoeman C."/>
            <person name="Ma X."/>
            <person name="Roodt D."/>
            <person name="Barker N."/>
            <person name="Li Z."/>
            <person name="Van de Peer Y."/>
            <person name="Mizrachi E."/>
        </authorList>
    </citation>
    <scope>NUCLEOTIDE SEQUENCE</scope>
    <source>
        <tissue evidence="4">Young leaves</tissue>
    </source>
</reference>
<keyword evidence="1" id="KW-0853">WD repeat</keyword>
<keyword evidence="2" id="KW-0677">Repeat</keyword>
<gene>
    <name evidence="4" type="ORF">NE237_009377</name>
</gene>
<dbReference type="Pfam" id="PF00646">
    <property type="entry name" value="F-box"/>
    <property type="match status" value="1"/>
</dbReference>
<evidence type="ECO:0000256" key="2">
    <source>
        <dbReference type="ARBA" id="ARBA00022737"/>
    </source>
</evidence>
<sequence>MEPQKQALKNMSSSRRSNSIQSLDSDLLCRIFSLVGPFDLARSSSVCKFWHNVINTSNILKVRYCKQQHGSMGHFNLSACPETSLQMHLESFAMEQHKLSLQNGFVSVDQWKGHSVGVKQCRMKMGLILTGVGDKVMRIWSSQSYKCLEEYPVPDRVPLVDFDFDESKIVGLIGTRICIWRRHGGRSIFPSREGTFTSGLCMRYIDPEAVVGCEDGTIRVFDIYSRSCSRIIRTYAGSVMCLALTDQLILSGSSLGSITVSGLSSGEHVASLKSSYSTGGIRSLCFNRRSHLVFAGSSAGYSHCWDLRTMRPLWEKRVSPNVVYSLQHQTIDTSVLVVGGIDGVLRILDQTSGEILRSYVIHGGNSGATSSGNKYGVIERKKAIRISEDTVIDNIPKHWRPPISCLAVGMKKVVTTHNGELIRMWRFNK</sequence>
<name>A0A9Q0R0K7_9MAGN</name>
<dbReference type="OrthoDB" id="538223at2759"/>
<dbReference type="InterPro" id="IPR042627">
    <property type="entry name" value="FBXW2"/>
</dbReference>
<dbReference type="SMART" id="SM00320">
    <property type="entry name" value="WD40"/>
    <property type="match status" value="5"/>
</dbReference>
<feature type="domain" description="F-box" evidence="3">
    <location>
        <begin position="17"/>
        <end position="63"/>
    </location>
</feature>
<organism evidence="4 5">
    <name type="scientific">Protea cynaroides</name>
    <dbReference type="NCBI Taxonomy" id="273540"/>
    <lineage>
        <taxon>Eukaryota</taxon>
        <taxon>Viridiplantae</taxon>
        <taxon>Streptophyta</taxon>
        <taxon>Embryophyta</taxon>
        <taxon>Tracheophyta</taxon>
        <taxon>Spermatophyta</taxon>
        <taxon>Magnoliopsida</taxon>
        <taxon>Proteales</taxon>
        <taxon>Proteaceae</taxon>
        <taxon>Protea</taxon>
    </lineage>
</organism>